<keyword evidence="3" id="KW-1185">Reference proteome</keyword>
<dbReference type="InterPro" id="IPR029058">
    <property type="entry name" value="AB_hydrolase_fold"/>
</dbReference>
<dbReference type="RefSeq" id="WP_344993132.1">
    <property type="nucleotide sequence ID" value="NZ_BAAAXV010000007.1"/>
</dbReference>
<reference evidence="2 3" key="1">
    <citation type="submission" date="2024-09" db="EMBL/GenBank/DDBJ databases">
        <authorList>
            <person name="Sun Q."/>
            <person name="Mori K."/>
        </authorList>
    </citation>
    <scope>NUCLEOTIDE SEQUENCE [LARGE SCALE GENOMIC DNA]</scope>
    <source>
        <strain evidence="2 3">JCM 3143</strain>
    </source>
</reference>
<gene>
    <name evidence="2" type="ORF">ACFFSA_14025</name>
</gene>
<accession>A0ABV5RXZ2</accession>
<evidence type="ECO:0000313" key="2">
    <source>
        <dbReference type="EMBL" id="MFB9624200.1"/>
    </source>
</evidence>
<dbReference type="Pfam" id="PF12697">
    <property type="entry name" value="Abhydrolase_6"/>
    <property type="match status" value="1"/>
</dbReference>
<dbReference type="EMBL" id="JBHMBW010000011">
    <property type="protein sequence ID" value="MFB9624200.1"/>
    <property type="molecule type" value="Genomic_DNA"/>
</dbReference>
<dbReference type="Proteomes" id="UP001589532">
    <property type="component" value="Unassembled WGS sequence"/>
</dbReference>
<feature type="domain" description="AB hydrolase-1" evidence="1">
    <location>
        <begin position="3"/>
        <end position="235"/>
    </location>
</feature>
<keyword evidence="2" id="KW-0378">Hydrolase</keyword>
<evidence type="ECO:0000259" key="1">
    <source>
        <dbReference type="Pfam" id="PF12697"/>
    </source>
</evidence>
<dbReference type="GO" id="GO:0016787">
    <property type="term" value="F:hydrolase activity"/>
    <property type="evidence" value="ECO:0007669"/>
    <property type="project" value="UniProtKB-KW"/>
</dbReference>
<dbReference type="InterPro" id="IPR050266">
    <property type="entry name" value="AB_hydrolase_sf"/>
</dbReference>
<dbReference type="InterPro" id="IPR000073">
    <property type="entry name" value="AB_hydrolase_1"/>
</dbReference>
<evidence type="ECO:0000313" key="3">
    <source>
        <dbReference type="Proteomes" id="UP001589532"/>
    </source>
</evidence>
<organism evidence="2 3">
    <name type="scientific">Nonomuraea helvata</name>
    <dbReference type="NCBI Taxonomy" id="37484"/>
    <lineage>
        <taxon>Bacteria</taxon>
        <taxon>Bacillati</taxon>
        <taxon>Actinomycetota</taxon>
        <taxon>Actinomycetes</taxon>
        <taxon>Streptosporangiales</taxon>
        <taxon>Streptosporangiaceae</taxon>
        <taxon>Nonomuraea</taxon>
    </lineage>
</organism>
<name>A0ABV5RXZ2_9ACTN</name>
<dbReference type="SUPFAM" id="SSF53474">
    <property type="entry name" value="alpha/beta-Hydrolases"/>
    <property type="match status" value="1"/>
</dbReference>
<comment type="caution">
    <text evidence="2">The sequence shown here is derived from an EMBL/GenBank/DDBJ whole genome shotgun (WGS) entry which is preliminary data.</text>
</comment>
<dbReference type="PANTHER" id="PTHR43798">
    <property type="entry name" value="MONOACYLGLYCEROL LIPASE"/>
    <property type="match status" value="1"/>
</dbReference>
<proteinExistence type="predicted"/>
<sequence length="246" mass="26398">MTLVLVHGVPETAAVWDPLRAALSRQDVRALALPGFGCPRPDGFTSTKEEYVAWLAGELESMADDEIDLVGHDWGGGLVVRLVSTRPGLVRSWASDAAGLGHPDFEWHDLARAWQTPEAGEAFFEQLLAVPVEQQAKAYESFGVPHAHSLRMASAVDQVMADSILALYRSAVHVAEEWSPAFADIPVPGLVVAPSDDRFLTRDLAQASAARAGAAVAELPGLGHWWMLQDPAAGAARLEAFWASVS</sequence>
<dbReference type="Gene3D" id="3.40.50.1820">
    <property type="entry name" value="alpha/beta hydrolase"/>
    <property type="match status" value="1"/>
</dbReference>
<protein>
    <submittedName>
        <fullName evidence="2">Alpha/beta fold hydrolase</fullName>
    </submittedName>
</protein>
<dbReference type="PANTHER" id="PTHR43798:SF24">
    <property type="entry name" value="CIS-3-ALKYL-4-ALKYLOXETAN-2-ONE DECARBOXYLASE"/>
    <property type="match status" value="1"/>
</dbReference>